<dbReference type="PROSITE" id="PS51186">
    <property type="entry name" value="GNAT"/>
    <property type="match status" value="1"/>
</dbReference>
<dbReference type="AlphaFoldDB" id="A0A2S9QRW9"/>
<sequence length="198" mass="22625">MPEQPQNRPRPRDLDIWPLTTERLAIRPAEPGDADALWEIYRLPEVGQWLGWWPADRADWEGLYAEKWHDYLIVERDGAVIGDLMLRIVDGWAQREAADRAVSVQAELGWAFAPSAAGQGFATEAVEALLRLCFEELGLRRVEAGAFAANEPSWRLMERVGMRREGYAVRDSLHRELGWVDGVLYALLAEEWRERAEG</sequence>
<dbReference type="GO" id="GO:0016747">
    <property type="term" value="F:acyltransferase activity, transferring groups other than amino-acyl groups"/>
    <property type="evidence" value="ECO:0007669"/>
    <property type="project" value="InterPro"/>
</dbReference>
<dbReference type="PANTHER" id="PTHR43792:SF1">
    <property type="entry name" value="N-ACETYLTRANSFERASE DOMAIN-CONTAINING PROTEIN"/>
    <property type="match status" value="1"/>
</dbReference>
<dbReference type="SUPFAM" id="SSF55729">
    <property type="entry name" value="Acyl-CoA N-acyltransferases (Nat)"/>
    <property type="match status" value="1"/>
</dbReference>
<dbReference type="RefSeq" id="WP_105804039.1">
    <property type="nucleotide sequence ID" value="NZ_MWZD01000012.1"/>
</dbReference>
<name>A0A2S9QRW9_9MICO</name>
<protein>
    <submittedName>
        <fullName evidence="2">GNAT family N-acetyltransferase</fullName>
    </submittedName>
</protein>
<dbReference type="OrthoDB" id="9132139at2"/>
<reference evidence="2 3" key="1">
    <citation type="journal article" date="2017" name="New Microbes New Infect">
        <title>Genome sequence of 'Leucobacter massiliensis' sp. nov. isolated from human pharynx after travel to the 2014 Hajj.</title>
        <authorList>
            <person name="Leangapichart T."/>
            <person name="Gautret P."/>
            <person name="Nguyen T.T."/>
            <person name="Armstrong N."/>
            <person name="Rolain J.M."/>
        </authorList>
    </citation>
    <scope>NUCLEOTIDE SEQUENCE [LARGE SCALE GENOMIC DNA]</scope>
    <source>
        <strain evidence="2 3">122RC15</strain>
    </source>
</reference>
<dbReference type="InterPro" id="IPR016181">
    <property type="entry name" value="Acyl_CoA_acyltransferase"/>
</dbReference>
<keyword evidence="2" id="KW-0808">Transferase</keyword>
<dbReference type="InterPro" id="IPR000182">
    <property type="entry name" value="GNAT_dom"/>
</dbReference>
<comment type="caution">
    <text evidence="2">The sequence shown here is derived from an EMBL/GenBank/DDBJ whole genome shotgun (WGS) entry which is preliminary data.</text>
</comment>
<dbReference type="EMBL" id="MWZD01000012">
    <property type="protein sequence ID" value="PRI12336.1"/>
    <property type="molecule type" value="Genomic_DNA"/>
</dbReference>
<dbReference type="Pfam" id="PF13302">
    <property type="entry name" value="Acetyltransf_3"/>
    <property type="match status" value="1"/>
</dbReference>
<gene>
    <name evidence="2" type="ORF">B4915_01255</name>
</gene>
<feature type="domain" description="N-acetyltransferase" evidence="1">
    <location>
        <begin position="24"/>
        <end position="190"/>
    </location>
</feature>
<dbReference type="Proteomes" id="UP000238650">
    <property type="component" value="Unassembled WGS sequence"/>
</dbReference>
<dbReference type="PANTHER" id="PTHR43792">
    <property type="entry name" value="GNAT FAMILY, PUTATIVE (AFU_ORTHOLOGUE AFUA_3G00765)-RELATED-RELATED"/>
    <property type="match status" value="1"/>
</dbReference>
<proteinExistence type="predicted"/>
<dbReference type="InterPro" id="IPR051531">
    <property type="entry name" value="N-acetyltransferase"/>
</dbReference>
<evidence type="ECO:0000259" key="1">
    <source>
        <dbReference type="PROSITE" id="PS51186"/>
    </source>
</evidence>
<keyword evidence="3" id="KW-1185">Reference proteome</keyword>
<dbReference type="Gene3D" id="3.40.630.30">
    <property type="match status" value="1"/>
</dbReference>
<evidence type="ECO:0000313" key="2">
    <source>
        <dbReference type="EMBL" id="PRI12336.1"/>
    </source>
</evidence>
<accession>A0A2S9QRW9</accession>
<organism evidence="2 3">
    <name type="scientific">Leucobacter massiliensis</name>
    <dbReference type="NCBI Taxonomy" id="1686285"/>
    <lineage>
        <taxon>Bacteria</taxon>
        <taxon>Bacillati</taxon>
        <taxon>Actinomycetota</taxon>
        <taxon>Actinomycetes</taxon>
        <taxon>Micrococcales</taxon>
        <taxon>Microbacteriaceae</taxon>
        <taxon>Leucobacter</taxon>
    </lineage>
</organism>
<evidence type="ECO:0000313" key="3">
    <source>
        <dbReference type="Proteomes" id="UP000238650"/>
    </source>
</evidence>